<dbReference type="VEuPathDB" id="VectorBase:AATE012007"/>
<evidence type="ECO:0000256" key="2">
    <source>
        <dbReference type="SAM" id="Phobius"/>
    </source>
</evidence>
<feature type="region of interest" description="Disordered" evidence="1">
    <location>
        <begin position="295"/>
        <end position="337"/>
    </location>
</feature>
<keyword evidence="2" id="KW-0472">Membrane</keyword>
<proteinExistence type="predicted"/>
<keyword evidence="2" id="KW-1133">Transmembrane helix</keyword>
<feature type="transmembrane region" description="Helical" evidence="2">
    <location>
        <begin position="179"/>
        <end position="200"/>
    </location>
</feature>
<reference evidence="3" key="1">
    <citation type="submission" date="2022-08" db="UniProtKB">
        <authorList>
            <consortium name="EnsemblMetazoa"/>
        </authorList>
    </citation>
    <scope>IDENTIFICATION</scope>
    <source>
        <strain evidence="3">EBRO</strain>
    </source>
</reference>
<feature type="compositionally biased region" description="Low complexity" evidence="1">
    <location>
        <begin position="295"/>
        <end position="322"/>
    </location>
</feature>
<protein>
    <submittedName>
        <fullName evidence="3">Uncharacterized protein</fullName>
    </submittedName>
</protein>
<feature type="transmembrane region" description="Helical" evidence="2">
    <location>
        <begin position="147"/>
        <end position="167"/>
    </location>
</feature>
<evidence type="ECO:0000313" key="3">
    <source>
        <dbReference type="EnsemblMetazoa" id="AATE012007-PA.1"/>
    </source>
</evidence>
<dbReference type="AlphaFoldDB" id="A0A182J600"/>
<dbReference type="EnsemblMetazoa" id="AATE012007-RA">
    <property type="protein sequence ID" value="AATE012007-PA.1"/>
    <property type="gene ID" value="AATE012007"/>
</dbReference>
<evidence type="ECO:0000256" key="1">
    <source>
        <dbReference type="SAM" id="MobiDB-lite"/>
    </source>
</evidence>
<organism evidence="3">
    <name type="scientific">Anopheles atroparvus</name>
    <name type="common">European mosquito</name>
    <dbReference type="NCBI Taxonomy" id="41427"/>
    <lineage>
        <taxon>Eukaryota</taxon>
        <taxon>Metazoa</taxon>
        <taxon>Ecdysozoa</taxon>
        <taxon>Arthropoda</taxon>
        <taxon>Hexapoda</taxon>
        <taxon>Insecta</taxon>
        <taxon>Pterygota</taxon>
        <taxon>Neoptera</taxon>
        <taxon>Endopterygota</taxon>
        <taxon>Diptera</taxon>
        <taxon>Nematocera</taxon>
        <taxon>Culicoidea</taxon>
        <taxon>Culicidae</taxon>
        <taxon>Anophelinae</taxon>
        <taxon>Anopheles</taxon>
    </lineage>
</organism>
<sequence>MLSSSSSSSSSWGRFSRHSLPLVSAKVMPPFDLLLSCVSFCIVDCLLTFPPMPLTPTPVPLPMPLTAVDGVPATVTSLLPPSSAPCLGAPVVVIVVVVGDLPLLTFRGLSPAVVVVVDPFSPDVNPPRPCWCIMRLIRPNSPIDSRLAGLSLAPFALGFFTGVRLILMFLSGEWLRGRIFRASEIFFTIATGVGVGLHAAPPLDGRSRLRFMFSTRSRKLTRPPIEKFGFIAEPSGCFEGLAPLKSMLRYHVLVRSLRGLGQCSVRRRLTLFVVVTGSVTDSIVSLMYGRLTGPSASPGMSSGSAPRAVRMSHSSSSSSSSSPYGEPPRPFTSSSSL</sequence>
<name>A0A182J600_ANOAO</name>
<keyword evidence="2" id="KW-0812">Transmembrane</keyword>
<accession>A0A182J600</accession>